<dbReference type="SUPFAM" id="SSF53474">
    <property type="entry name" value="alpha/beta-Hydrolases"/>
    <property type="match status" value="1"/>
</dbReference>
<organism evidence="2 3">
    <name type="scientific">Pseudonocardia eucalypti</name>
    <dbReference type="NCBI Taxonomy" id="648755"/>
    <lineage>
        <taxon>Bacteria</taxon>
        <taxon>Bacillati</taxon>
        <taxon>Actinomycetota</taxon>
        <taxon>Actinomycetes</taxon>
        <taxon>Pseudonocardiales</taxon>
        <taxon>Pseudonocardiaceae</taxon>
        <taxon>Pseudonocardia</taxon>
    </lineage>
</organism>
<dbReference type="InterPro" id="IPR029058">
    <property type="entry name" value="AB_hydrolase_fold"/>
</dbReference>
<dbReference type="PANTHER" id="PTHR43798">
    <property type="entry name" value="MONOACYLGLYCEROL LIPASE"/>
    <property type="match status" value="1"/>
</dbReference>
<keyword evidence="2" id="KW-0378">Hydrolase</keyword>
<dbReference type="PANTHER" id="PTHR43798:SF33">
    <property type="entry name" value="HYDROLASE, PUTATIVE (AFU_ORTHOLOGUE AFUA_2G14860)-RELATED"/>
    <property type="match status" value="1"/>
</dbReference>
<gene>
    <name evidence="2" type="ORF">GCM10023321_41680</name>
</gene>
<comment type="caution">
    <text evidence="2">The sequence shown here is derived from an EMBL/GenBank/DDBJ whole genome shotgun (WGS) entry which is preliminary data.</text>
</comment>
<sequence length="258" mass="27868">MQLIHFGPLSAQIRDGDGPPLVLLPGVMADAATWRPVVDHLTRPNPVIVVDRRGRAASAPLGPDYSVRTEIDDLHWVLDGLGEPVDLFGWSYGALIAVSASVERAAPRSLTLYEPVSRPFAPEALDPLRAAIRSGDLDRAVEIVNITVSGFTPEYVAALRADPVWPVLRRLAGPLAEELAAIDNFAPAFDRYREISCPVTLLLGELNEHRPPYGTAFAPFARALPDARVDRLAGQGHLAHAQAPQLLAKHIEDALAAD</sequence>
<evidence type="ECO:0000259" key="1">
    <source>
        <dbReference type="Pfam" id="PF12697"/>
    </source>
</evidence>
<dbReference type="Pfam" id="PF12697">
    <property type="entry name" value="Abhydrolase_6"/>
    <property type="match status" value="1"/>
</dbReference>
<protein>
    <submittedName>
        <fullName evidence="2">Alpha/beta fold hydrolase</fullName>
    </submittedName>
</protein>
<dbReference type="InterPro" id="IPR050266">
    <property type="entry name" value="AB_hydrolase_sf"/>
</dbReference>
<dbReference type="EMBL" id="BAABJP010000020">
    <property type="protein sequence ID" value="GAA5159903.1"/>
    <property type="molecule type" value="Genomic_DNA"/>
</dbReference>
<dbReference type="RefSeq" id="WP_185060458.1">
    <property type="nucleotide sequence ID" value="NZ_BAABJP010000020.1"/>
</dbReference>
<dbReference type="Gene3D" id="3.40.50.1820">
    <property type="entry name" value="alpha/beta hydrolase"/>
    <property type="match status" value="1"/>
</dbReference>
<keyword evidence="3" id="KW-1185">Reference proteome</keyword>
<dbReference type="GO" id="GO:0016787">
    <property type="term" value="F:hydrolase activity"/>
    <property type="evidence" value="ECO:0007669"/>
    <property type="project" value="UniProtKB-KW"/>
</dbReference>
<feature type="domain" description="AB hydrolase-1" evidence="1">
    <location>
        <begin position="21"/>
        <end position="248"/>
    </location>
</feature>
<name>A0ABP9QD49_9PSEU</name>
<reference evidence="3" key="1">
    <citation type="journal article" date="2019" name="Int. J. Syst. Evol. Microbiol.">
        <title>The Global Catalogue of Microorganisms (GCM) 10K type strain sequencing project: providing services to taxonomists for standard genome sequencing and annotation.</title>
        <authorList>
            <consortium name="The Broad Institute Genomics Platform"/>
            <consortium name="The Broad Institute Genome Sequencing Center for Infectious Disease"/>
            <person name="Wu L."/>
            <person name="Ma J."/>
        </authorList>
    </citation>
    <scope>NUCLEOTIDE SEQUENCE [LARGE SCALE GENOMIC DNA]</scope>
    <source>
        <strain evidence="3">JCM 18303</strain>
    </source>
</reference>
<dbReference type="InterPro" id="IPR000073">
    <property type="entry name" value="AB_hydrolase_1"/>
</dbReference>
<proteinExistence type="predicted"/>
<accession>A0ABP9QD49</accession>
<evidence type="ECO:0000313" key="3">
    <source>
        <dbReference type="Proteomes" id="UP001428817"/>
    </source>
</evidence>
<dbReference type="Proteomes" id="UP001428817">
    <property type="component" value="Unassembled WGS sequence"/>
</dbReference>
<evidence type="ECO:0000313" key="2">
    <source>
        <dbReference type="EMBL" id="GAA5159903.1"/>
    </source>
</evidence>